<protein>
    <submittedName>
        <fullName evidence="2">Uncharacterized protein</fullName>
    </submittedName>
</protein>
<dbReference type="EMBL" id="BCMI01000021">
    <property type="protein sequence ID" value="GAX06615.1"/>
    <property type="molecule type" value="Genomic_DNA"/>
</dbReference>
<evidence type="ECO:0000313" key="3">
    <source>
        <dbReference type="Proteomes" id="UP000198414"/>
    </source>
</evidence>
<evidence type="ECO:0000313" key="2">
    <source>
        <dbReference type="EMBL" id="GAX06615.1"/>
    </source>
</evidence>
<keyword evidence="1" id="KW-1133">Transmembrane helix</keyword>
<proteinExistence type="predicted"/>
<organism evidence="2 3">
    <name type="scientific">Secundilactobacillus pentosiphilus</name>
    <dbReference type="NCBI Taxonomy" id="1714682"/>
    <lineage>
        <taxon>Bacteria</taxon>
        <taxon>Bacillati</taxon>
        <taxon>Bacillota</taxon>
        <taxon>Bacilli</taxon>
        <taxon>Lactobacillales</taxon>
        <taxon>Lactobacillaceae</taxon>
        <taxon>Secundilactobacillus</taxon>
    </lineage>
</organism>
<dbReference type="RefSeq" id="WP_089121610.1">
    <property type="nucleotide sequence ID" value="NZ_BCMI01000021.1"/>
</dbReference>
<comment type="caution">
    <text evidence="2">The sequence shown here is derived from an EMBL/GenBank/DDBJ whole genome shotgun (WGS) entry which is preliminary data.</text>
</comment>
<name>A0A1Z5IXV4_9LACO</name>
<sequence length="81" mass="9301">MRPIKPSKVFIEPYNEWNQRFKPLGTISLILVIVTVFYHPLWLAILTSVITIANISIDIGLIVLNARKKGKLSKMNHDRCL</sequence>
<keyword evidence="1" id="KW-0472">Membrane</keyword>
<reference evidence="2 3" key="1">
    <citation type="submission" date="2015-11" db="EMBL/GenBank/DDBJ databases">
        <title>Draft genome sequences of new species of the genus Lactobacillus isolated from orchardgrass silage.</title>
        <authorList>
            <person name="Tohno M."/>
            <person name="Tanizawa Y."/>
            <person name="Arita M."/>
        </authorList>
    </citation>
    <scope>NUCLEOTIDE SEQUENCE [LARGE SCALE GENOMIC DNA]</scope>
    <source>
        <strain evidence="2 3">IWT25</strain>
    </source>
</reference>
<dbReference type="Proteomes" id="UP000198414">
    <property type="component" value="Unassembled WGS sequence"/>
</dbReference>
<feature type="transmembrane region" description="Helical" evidence="1">
    <location>
        <begin position="44"/>
        <end position="66"/>
    </location>
</feature>
<accession>A0A1Z5IXV4</accession>
<evidence type="ECO:0000256" key="1">
    <source>
        <dbReference type="SAM" id="Phobius"/>
    </source>
</evidence>
<dbReference type="AlphaFoldDB" id="A0A1Z5IXV4"/>
<feature type="transmembrane region" description="Helical" evidence="1">
    <location>
        <begin position="21"/>
        <end position="38"/>
    </location>
</feature>
<dbReference type="OrthoDB" id="2298051at2"/>
<keyword evidence="1" id="KW-0812">Transmembrane</keyword>
<gene>
    <name evidence="2" type="ORF">IWT25_01960</name>
</gene>